<evidence type="ECO:0000313" key="8">
    <source>
        <dbReference type="Proteomes" id="UP001500367"/>
    </source>
</evidence>
<keyword evidence="8" id="KW-1185">Reference proteome</keyword>
<gene>
    <name evidence="7" type="ORF">GCM10022389_11970</name>
</gene>
<evidence type="ECO:0000313" key="7">
    <source>
        <dbReference type="EMBL" id="GAA4068392.1"/>
    </source>
</evidence>
<keyword evidence="2 5" id="KW-0812">Transmembrane</keyword>
<proteinExistence type="predicted"/>
<feature type="transmembrane region" description="Helical" evidence="5">
    <location>
        <begin position="48"/>
        <end position="69"/>
    </location>
</feature>
<feature type="transmembrane region" description="Helical" evidence="5">
    <location>
        <begin position="287"/>
        <end position="307"/>
    </location>
</feature>
<sequence length="369" mass="42646">MSVSYFWSIDKHETLKAIPKGITLLLLPLVFMKVQISKTEKEKLLKYYSFSMVLIVVFFLLRAVIRYLVSQDTRNFFYHGESDDDYGLVPNLLNAIHVSVFVALAFFYFFTKEMKSKIDIALSLLLAGFIILLSSKNIILVVVVLILVYFLYYSKASHKMRLRNLIIFGGIIVIGLSLGKIKQRFQEEFRNNAPNSISPNVSATLENGVHNISIYEAWNNEKFSPNDYFPGTALRVYQARMFLELLKEESIFFKGFGLNASEIKLLEKEKKYNLHNGYGRFNFHNQYIQNFAEIGVVGFLLLVIMLFQTLKKAINNKDFMHFSFAVLMISLFLTESFLCRQRGVVFFTLLFCIFNSISPKESINIEAKL</sequence>
<keyword evidence="3 5" id="KW-1133">Transmembrane helix</keyword>
<accession>A0ABP7VJ54</accession>
<evidence type="ECO:0000256" key="3">
    <source>
        <dbReference type="ARBA" id="ARBA00022989"/>
    </source>
</evidence>
<evidence type="ECO:0000256" key="1">
    <source>
        <dbReference type="ARBA" id="ARBA00004141"/>
    </source>
</evidence>
<dbReference type="Pfam" id="PF04932">
    <property type="entry name" value="Wzy_C"/>
    <property type="match status" value="1"/>
</dbReference>
<reference evidence="8" key="1">
    <citation type="journal article" date="2019" name="Int. J. Syst. Evol. Microbiol.">
        <title>The Global Catalogue of Microorganisms (GCM) 10K type strain sequencing project: providing services to taxonomists for standard genome sequencing and annotation.</title>
        <authorList>
            <consortium name="The Broad Institute Genomics Platform"/>
            <consortium name="The Broad Institute Genome Sequencing Center for Infectious Disease"/>
            <person name="Wu L."/>
            <person name="Ma J."/>
        </authorList>
    </citation>
    <scope>NUCLEOTIDE SEQUENCE [LARGE SCALE GENOMIC DNA]</scope>
    <source>
        <strain evidence="8">JCM 17069</strain>
    </source>
</reference>
<evidence type="ECO:0000256" key="5">
    <source>
        <dbReference type="SAM" id="Phobius"/>
    </source>
</evidence>
<feature type="domain" description="O-antigen ligase-related" evidence="6">
    <location>
        <begin position="122"/>
        <end position="303"/>
    </location>
</feature>
<feature type="transmembrane region" description="Helical" evidence="5">
    <location>
        <begin position="122"/>
        <end position="152"/>
    </location>
</feature>
<comment type="subcellular location">
    <subcellularLocation>
        <location evidence="1">Membrane</location>
        <topology evidence="1">Multi-pass membrane protein</topology>
    </subcellularLocation>
</comment>
<feature type="transmembrane region" description="Helical" evidence="5">
    <location>
        <begin position="89"/>
        <end position="110"/>
    </location>
</feature>
<protein>
    <recommendedName>
        <fullName evidence="6">O-antigen ligase-related domain-containing protein</fullName>
    </recommendedName>
</protein>
<dbReference type="Proteomes" id="UP001500367">
    <property type="component" value="Unassembled WGS sequence"/>
</dbReference>
<feature type="transmembrane region" description="Helical" evidence="5">
    <location>
        <begin position="17"/>
        <end position="36"/>
    </location>
</feature>
<evidence type="ECO:0000259" key="6">
    <source>
        <dbReference type="Pfam" id="PF04932"/>
    </source>
</evidence>
<keyword evidence="4 5" id="KW-0472">Membrane</keyword>
<feature type="transmembrane region" description="Helical" evidence="5">
    <location>
        <begin position="164"/>
        <end position="181"/>
    </location>
</feature>
<comment type="caution">
    <text evidence="7">The sequence shown here is derived from an EMBL/GenBank/DDBJ whole genome shotgun (WGS) entry which is preliminary data.</text>
</comment>
<dbReference type="EMBL" id="BAABCT010000002">
    <property type="protein sequence ID" value="GAA4068392.1"/>
    <property type="molecule type" value="Genomic_DNA"/>
</dbReference>
<feature type="transmembrane region" description="Helical" evidence="5">
    <location>
        <begin position="319"/>
        <end position="338"/>
    </location>
</feature>
<dbReference type="InterPro" id="IPR007016">
    <property type="entry name" value="O-antigen_ligase-rel_domated"/>
</dbReference>
<evidence type="ECO:0000256" key="4">
    <source>
        <dbReference type="ARBA" id="ARBA00023136"/>
    </source>
</evidence>
<organism evidence="7 8">
    <name type="scientific">Flavobacterium cheonanense</name>
    <dbReference type="NCBI Taxonomy" id="706183"/>
    <lineage>
        <taxon>Bacteria</taxon>
        <taxon>Pseudomonadati</taxon>
        <taxon>Bacteroidota</taxon>
        <taxon>Flavobacteriia</taxon>
        <taxon>Flavobacteriales</taxon>
        <taxon>Flavobacteriaceae</taxon>
        <taxon>Flavobacterium</taxon>
    </lineage>
</organism>
<evidence type="ECO:0000256" key="2">
    <source>
        <dbReference type="ARBA" id="ARBA00022692"/>
    </source>
</evidence>
<name>A0ABP7VJ54_9FLAO</name>